<keyword evidence="1" id="KW-1133">Transmembrane helix</keyword>
<evidence type="ECO:0000256" key="1">
    <source>
        <dbReference type="SAM" id="Phobius"/>
    </source>
</evidence>
<proteinExistence type="predicted"/>
<protein>
    <submittedName>
        <fullName evidence="2">Uncharacterized protein</fullName>
    </submittedName>
</protein>
<accession>A0A1V0SEA8</accession>
<feature type="transmembrane region" description="Helical" evidence="1">
    <location>
        <begin position="48"/>
        <end position="67"/>
    </location>
</feature>
<organism evidence="2">
    <name type="scientific">Indivirus ILV1</name>
    <dbReference type="NCBI Taxonomy" id="1977633"/>
    <lineage>
        <taxon>Viruses</taxon>
        <taxon>Varidnaviria</taxon>
        <taxon>Bamfordvirae</taxon>
        <taxon>Nucleocytoviricota</taxon>
        <taxon>Megaviricetes</taxon>
        <taxon>Imitervirales</taxon>
        <taxon>Mimiviridae</taxon>
        <taxon>Klosneuvirinae</taxon>
        <taxon>Indivirus</taxon>
    </lineage>
</organism>
<sequence length="141" mass="15506">MSTFQQKLIISICSAALFILVTLPQTYKLTSSLTSLNLYNPDTECPTNLGLILHTLVFFVLTYLSMWNAPHSAGLKLKFSIYGTLIFYLISSPAMFSLMNSILGNKVATPSGCPTMTGILLHSLVYCFALVGVMYLPPELE</sequence>
<keyword evidence="1" id="KW-0472">Membrane</keyword>
<keyword evidence="1" id="KW-0812">Transmembrane</keyword>
<reference evidence="2" key="1">
    <citation type="journal article" date="2017" name="Science">
        <title>Giant viruses with an expanded complement of translation system components.</title>
        <authorList>
            <person name="Schulz F."/>
            <person name="Yutin N."/>
            <person name="Ivanova N.N."/>
            <person name="Ortega D.R."/>
            <person name="Lee T.K."/>
            <person name="Vierheilig J."/>
            <person name="Daims H."/>
            <person name="Horn M."/>
            <person name="Wagner M."/>
            <person name="Jensen G.J."/>
            <person name="Kyrpides N.C."/>
            <person name="Koonin E.V."/>
            <person name="Woyke T."/>
        </authorList>
    </citation>
    <scope>NUCLEOTIDE SEQUENCE</scope>
    <source>
        <strain evidence="2">ILV1</strain>
    </source>
</reference>
<feature type="transmembrane region" description="Helical" evidence="1">
    <location>
        <begin position="79"/>
        <end position="99"/>
    </location>
</feature>
<evidence type="ECO:0000313" key="2">
    <source>
        <dbReference type="EMBL" id="ARF10059.1"/>
    </source>
</evidence>
<feature type="transmembrane region" description="Helical" evidence="1">
    <location>
        <begin position="119"/>
        <end position="136"/>
    </location>
</feature>
<gene>
    <name evidence="2" type="ORF">Indivirus_11_3</name>
</gene>
<name>A0A1V0SEA8_9VIRU</name>
<dbReference type="EMBL" id="KY684095">
    <property type="protein sequence ID" value="ARF10059.1"/>
    <property type="molecule type" value="Genomic_DNA"/>
</dbReference>